<dbReference type="PANTHER" id="PTHR48022:SF31">
    <property type="entry name" value="HEXOSE TRANSPORTER"/>
    <property type="match status" value="1"/>
</dbReference>
<dbReference type="PROSITE" id="PS00216">
    <property type="entry name" value="SUGAR_TRANSPORT_1"/>
    <property type="match status" value="1"/>
</dbReference>
<feature type="transmembrane region" description="Helical" evidence="7">
    <location>
        <begin position="184"/>
        <end position="205"/>
    </location>
</feature>
<proteinExistence type="inferred from homology"/>
<dbReference type="InterPro" id="IPR050360">
    <property type="entry name" value="MFS_Sugar_Transporters"/>
</dbReference>
<evidence type="ECO:0000256" key="4">
    <source>
        <dbReference type="ARBA" id="ARBA00022692"/>
    </source>
</evidence>
<dbReference type="RefSeq" id="XP_021869095.1">
    <property type="nucleotide sequence ID" value="XM_022017538.1"/>
</dbReference>
<dbReference type="InterPro" id="IPR005828">
    <property type="entry name" value="MFS_sugar_transport-like"/>
</dbReference>
<dbReference type="GO" id="GO:0005351">
    <property type="term" value="F:carbohydrate:proton symporter activity"/>
    <property type="evidence" value="ECO:0007669"/>
    <property type="project" value="TreeGrafter"/>
</dbReference>
<keyword evidence="11" id="KW-1185">Reference proteome</keyword>
<evidence type="ECO:0000256" key="1">
    <source>
        <dbReference type="ARBA" id="ARBA00004141"/>
    </source>
</evidence>
<dbReference type="Pfam" id="PF00083">
    <property type="entry name" value="Sugar_tr"/>
    <property type="match status" value="1"/>
</dbReference>
<name>A0A1Y1UA01_9TREE</name>
<sequence length="519" mass="56541">MGLVKLPSGTWMPAWVPESSLVLSVLLVLCSAAQSLTTGYDGSMLNGVNILPQYTNYFQLSTGELALNTCSVYIGGALAPLCTGYFLDRLGRRMTLLWSTCLMVVGVILQTAATSVPMFLASRIVLGFGNSIAGAAGAVYLSETFKATWRAWGVGLYNDNYYVGGLIAAGLTLGTANIQNTWAWRLPSLFQGVFSVICIIIIPFIPESPRWLEHKGLHAEAQLVLARVNANGDSDDPVVLLQHQEIVDQLAWEQDQGQRTSWRQMFTNRSSRKRLLIAVTPAIFSVIAGYPSGYYLGTQLENVGVTSTTAQLQVNVVLNIFALACALFGTQLCARWGRKPVGILTQGLCTFFMLVLGILSKEYALSTYKPGVYGAIACIFLFTGSYSIGWTPLLFLYPPEILNYSIRANGMAFCQFANNAIATVFLYAMPIGLDKLGWKIYLINVGWDVVLTAIVALYWVETKGKTLEEVDAIFDGIRHSNMPELEDLTTGKVDGALVVQQAAHRGQEVESEKDAAAVA</sequence>
<feature type="transmembrane region" description="Helical" evidence="7">
    <location>
        <begin position="161"/>
        <end position="178"/>
    </location>
</feature>
<dbReference type="GO" id="GO:0016020">
    <property type="term" value="C:membrane"/>
    <property type="evidence" value="ECO:0007669"/>
    <property type="project" value="UniProtKB-SubCell"/>
</dbReference>
<evidence type="ECO:0000256" key="5">
    <source>
        <dbReference type="ARBA" id="ARBA00022989"/>
    </source>
</evidence>
<dbReference type="FunFam" id="1.20.1250.20:FF:000134">
    <property type="entry name" value="MFS sugar transporter protein"/>
    <property type="match status" value="1"/>
</dbReference>
<evidence type="ECO:0000256" key="3">
    <source>
        <dbReference type="ARBA" id="ARBA00022448"/>
    </source>
</evidence>
<dbReference type="Gene3D" id="1.20.1250.20">
    <property type="entry name" value="MFS general substrate transporter like domains"/>
    <property type="match status" value="1"/>
</dbReference>
<reference evidence="10 11" key="1">
    <citation type="submission" date="2017-03" db="EMBL/GenBank/DDBJ databases">
        <title>Widespread Adenine N6-methylation of Active Genes in Fungi.</title>
        <authorList>
            <consortium name="DOE Joint Genome Institute"/>
            <person name="Mondo S.J."/>
            <person name="Dannebaum R.O."/>
            <person name="Kuo R.C."/>
            <person name="Louie K.B."/>
            <person name="Bewick A.J."/>
            <person name="Labutti K."/>
            <person name="Haridas S."/>
            <person name="Kuo A."/>
            <person name="Salamov A."/>
            <person name="Ahrendt S.R."/>
            <person name="Lau R."/>
            <person name="Bowen B.P."/>
            <person name="Lipzen A."/>
            <person name="Sullivan W."/>
            <person name="Andreopoulos W.B."/>
            <person name="Clum A."/>
            <person name="Lindquist E."/>
            <person name="Daum C."/>
            <person name="Northen T.R."/>
            <person name="Ramamoorthy G."/>
            <person name="Schmitz R.J."/>
            <person name="Gryganskyi A."/>
            <person name="Culley D."/>
            <person name="Magnuson J."/>
            <person name="James T.Y."/>
            <person name="O'Malley M.A."/>
            <person name="Stajich J.E."/>
            <person name="Spatafora J.W."/>
            <person name="Visel A."/>
            <person name="Grigoriev I.V."/>
        </authorList>
    </citation>
    <scope>NUCLEOTIDE SEQUENCE [LARGE SCALE GENOMIC DNA]</scope>
    <source>
        <strain evidence="10 11">NRRL Y-17943</strain>
    </source>
</reference>
<organism evidence="10 11">
    <name type="scientific">Kockovaella imperatae</name>
    <dbReference type="NCBI Taxonomy" id="4999"/>
    <lineage>
        <taxon>Eukaryota</taxon>
        <taxon>Fungi</taxon>
        <taxon>Dikarya</taxon>
        <taxon>Basidiomycota</taxon>
        <taxon>Agaricomycotina</taxon>
        <taxon>Tremellomycetes</taxon>
        <taxon>Tremellales</taxon>
        <taxon>Cuniculitremaceae</taxon>
        <taxon>Kockovaella</taxon>
    </lineage>
</organism>
<protein>
    <submittedName>
        <fullName evidence="10">Putative hexose carrier protein</fullName>
    </submittedName>
</protein>
<feature type="transmembrane region" description="Helical" evidence="7">
    <location>
        <begin position="94"/>
        <end position="113"/>
    </location>
</feature>
<keyword evidence="5 7" id="KW-1133">Transmembrane helix</keyword>
<dbReference type="InterPro" id="IPR020846">
    <property type="entry name" value="MFS_dom"/>
</dbReference>
<keyword evidence="4 7" id="KW-0812">Transmembrane</keyword>
<dbReference type="InterPro" id="IPR005829">
    <property type="entry name" value="Sugar_transporter_CS"/>
</dbReference>
<evidence type="ECO:0000256" key="2">
    <source>
        <dbReference type="ARBA" id="ARBA00010992"/>
    </source>
</evidence>
<gene>
    <name evidence="10" type="ORF">BD324DRAFT_643341</name>
</gene>
<feature type="transmembrane region" description="Helical" evidence="7">
    <location>
        <begin position="275"/>
        <end position="296"/>
    </location>
</feature>
<dbReference type="SUPFAM" id="SSF103473">
    <property type="entry name" value="MFS general substrate transporter"/>
    <property type="match status" value="1"/>
</dbReference>
<dbReference type="Proteomes" id="UP000193218">
    <property type="component" value="Unassembled WGS sequence"/>
</dbReference>
<evidence type="ECO:0000313" key="11">
    <source>
        <dbReference type="Proteomes" id="UP000193218"/>
    </source>
</evidence>
<feature type="signal peptide" evidence="8">
    <location>
        <begin position="1"/>
        <end position="32"/>
    </location>
</feature>
<comment type="caution">
    <text evidence="10">The sequence shown here is derived from an EMBL/GenBank/DDBJ whole genome shotgun (WGS) entry which is preliminary data.</text>
</comment>
<evidence type="ECO:0000256" key="6">
    <source>
        <dbReference type="ARBA" id="ARBA00023136"/>
    </source>
</evidence>
<evidence type="ECO:0000256" key="7">
    <source>
        <dbReference type="SAM" id="Phobius"/>
    </source>
</evidence>
<feature type="chain" id="PRO_5013322231" evidence="8">
    <location>
        <begin position="33"/>
        <end position="519"/>
    </location>
</feature>
<feature type="transmembrane region" description="Helical" evidence="7">
    <location>
        <begin position="372"/>
        <end position="396"/>
    </location>
</feature>
<feature type="transmembrane region" description="Helical" evidence="7">
    <location>
        <begin position="408"/>
        <end position="428"/>
    </location>
</feature>
<evidence type="ECO:0000256" key="8">
    <source>
        <dbReference type="SAM" id="SignalP"/>
    </source>
</evidence>
<comment type="similarity">
    <text evidence="2">Belongs to the major facilitator superfamily. Sugar transporter (TC 2.A.1.1) family.</text>
</comment>
<comment type="subcellular location">
    <subcellularLocation>
        <location evidence="1">Membrane</location>
        <topology evidence="1">Multi-pass membrane protein</topology>
    </subcellularLocation>
</comment>
<feature type="transmembrane region" description="Helical" evidence="7">
    <location>
        <begin position="65"/>
        <end position="87"/>
    </location>
</feature>
<dbReference type="EMBL" id="NBSH01000013">
    <property type="protein sequence ID" value="ORX34853.1"/>
    <property type="molecule type" value="Genomic_DNA"/>
</dbReference>
<keyword evidence="6 7" id="KW-0472">Membrane</keyword>
<evidence type="ECO:0000313" key="10">
    <source>
        <dbReference type="EMBL" id="ORX34853.1"/>
    </source>
</evidence>
<accession>A0A1Y1UA01</accession>
<dbReference type="PANTHER" id="PTHR48022">
    <property type="entry name" value="PLASTIDIC GLUCOSE TRANSPORTER 4"/>
    <property type="match status" value="1"/>
</dbReference>
<feature type="transmembrane region" description="Helical" evidence="7">
    <location>
        <begin position="341"/>
        <end position="360"/>
    </location>
</feature>
<feature type="transmembrane region" description="Helical" evidence="7">
    <location>
        <begin position="119"/>
        <end position="141"/>
    </location>
</feature>
<dbReference type="InParanoid" id="A0A1Y1UA01"/>
<keyword evidence="3" id="KW-0813">Transport</keyword>
<dbReference type="PROSITE" id="PS50850">
    <property type="entry name" value="MFS"/>
    <property type="match status" value="1"/>
</dbReference>
<feature type="domain" description="Major facilitator superfamily (MFS) profile" evidence="9">
    <location>
        <begin position="27"/>
        <end position="463"/>
    </location>
</feature>
<dbReference type="OrthoDB" id="6133115at2759"/>
<dbReference type="AlphaFoldDB" id="A0A1Y1UA01"/>
<feature type="transmembrane region" description="Helical" evidence="7">
    <location>
        <begin position="440"/>
        <end position="460"/>
    </location>
</feature>
<dbReference type="InterPro" id="IPR036259">
    <property type="entry name" value="MFS_trans_sf"/>
</dbReference>
<feature type="transmembrane region" description="Helical" evidence="7">
    <location>
        <begin position="316"/>
        <end position="334"/>
    </location>
</feature>
<dbReference type="GeneID" id="33559347"/>
<evidence type="ECO:0000259" key="9">
    <source>
        <dbReference type="PROSITE" id="PS50850"/>
    </source>
</evidence>
<keyword evidence="8" id="KW-0732">Signal</keyword>